<feature type="transmembrane region" description="Helical" evidence="5">
    <location>
        <begin position="305"/>
        <end position="324"/>
    </location>
</feature>
<sequence length="426" mass="47216">MSPLNLGGISQVQVLVRAQTAENSLMQAISLLLIAVLVSIISGQLIRLPFLGASGAITLADIFVLATDLTFIIYALAIKKSLKIENKIFFPALLFILSASASTFLAAGTFKLSEILISSLFLIRFIFYFFLSVVIFNVVTYEKVHSWFKIILSIGTLFTVVGLFQFVLLPNLSFLTVYGWDPHQQRIASTLLDPNFSGMIFVVIFAISISLYLYQKGKKIFGFYPFVAAISFIALILTFSRSSYLALLVAVTTIGILKSPKLLISILTLFLVAFLLIGQVRSRIIGAFTLDETAKARLESWQKGAAIFKDNLLFGVGFNTYRYAQERYGFFSPDEPLGGHSGAGSDSSIILVAATTGIVGLSFYLFFLLTILRIFAKRARQDPLHLASFSIFLALLVHSQFVNSLFFPQIMLILWFILGLIQVYDT</sequence>
<dbReference type="AlphaFoldDB" id="A0A0G0NUF4"/>
<dbReference type="InterPro" id="IPR007016">
    <property type="entry name" value="O-antigen_ligase-rel_domated"/>
</dbReference>
<evidence type="ECO:0000256" key="5">
    <source>
        <dbReference type="SAM" id="Phobius"/>
    </source>
</evidence>
<dbReference type="EMBL" id="LBVP01000012">
    <property type="protein sequence ID" value="KKQ89504.1"/>
    <property type="molecule type" value="Genomic_DNA"/>
</dbReference>
<dbReference type="InterPro" id="IPR051533">
    <property type="entry name" value="WaaL-like"/>
</dbReference>
<feature type="transmembrane region" description="Helical" evidence="5">
    <location>
        <begin position="88"/>
        <end position="110"/>
    </location>
</feature>
<dbReference type="PANTHER" id="PTHR37422">
    <property type="entry name" value="TEICHURONIC ACID BIOSYNTHESIS PROTEIN TUAE"/>
    <property type="match status" value="1"/>
</dbReference>
<proteinExistence type="predicted"/>
<feature type="transmembrane region" description="Helical" evidence="5">
    <location>
        <begin position="25"/>
        <end position="46"/>
    </location>
</feature>
<feature type="transmembrane region" description="Helical" evidence="5">
    <location>
        <begin position="52"/>
        <end position="76"/>
    </location>
</feature>
<reference evidence="7 8" key="1">
    <citation type="journal article" date="2015" name="Nature">
        <title>rRNA introns, odd ribosomes, and small enigmatic genomes across a large radiation of phyla.</title>
        <authorList>
            <person name="Brown C.T."/>
            <person name="Hug L.A."/>
            <person name="Thomas B.C."/>
            <person name="Sharon I."/>
            <person name="Castelle C.J."/>
            <person name="Singh A."/>
            <person name="Wilkins M.J."/>
            <person name="Williams K.H."/>
            <person name="Banfield J.F."/>
        </authorList>
    </citation>
    <scope>NUCLEOTIDE SEQUENCE [LARGE SCALE GENOMIC DNA]</scope>
</reference>
<dbReference type="GO" id="GO:0016020">
    <property type="term" value="C:membrane"/>
    <property type="evidence" value="ECO:0007669"/>
    <property type="project" value="UniProtKB-SubCell"/>
</dbReference>
<dbReference type="Pfam" id="PF04932">
    <property type="entry name" value="Wzy_C"/>
    <property type="match status" value="1"/>
</dbReference>
<feature type="transmembrane region" description="Helical" evidence="5">
    <location>
        <begin position="349"/>
        <end position="372"/>
    </location>
</feature>
<dbReference type="Proteomes" id="UP000034893">
    <property type="component" value="Unassembled WGS sequence"/>
</dbReference>
<evidence type="ECO:0000259" key="6">
    <source>
        <dbReference type="Pfam" id="PF04932"/>
    </source>
</evidence>
<evidence type="ECO:0000256" key="1">
    <source>
        <dbReference type="ARBA" id="ARBA00004141"/>
    </source>
</evidence>
<evidence type="ECO:0000256" key="2">
    <source>
        <dbReference type="ARBA" id="ARBA00022692"/>
    </source>
</evidence>
<evidence type="ECO:0000313" key="8">
    <source>
        <dbReference type="Proteomes" id="UP000034893"/>
    </source>
</evidence>
<feature type="transmembrane region" description="Helical" evidence="5">
    <location>
        <begin position="151"/>
        <end position="176"/>
    </location>
</feature>
<evidence type="ECO:0000256" key="3">
    <source>
        <dbReference type="ARBA" id="ARBA00022989"/>
    </source>
</evidence>
<accession>A0A0G0NUF4</accession>
<comment type="subcellular location">
    <subcellularLocation>
        <location evidence="1">Membrane</location>
        <topology evidence="1">Multi-pass membrane protein</topology>
    </subcellularLocation>
</comment>
<feature type="transmembrane region" description="Helical" evidence="5">
    <location>
        <begin position="262"/>
        <end position="280"/>
    </location>
</feature>
<evidence type="ECO:0000256" key="4">
    <source>
        <dbReference type="ARBA" id="ARBA00023136"/>
    </source>
</evidence>
<evidence type="ECO:0000313" key="7">
    <source>
        <dbReference type="EMBL" id="KKQ89504.1"/>
    </source>
</evidence>
<feature type="transmembrane region" description="Helical" evidence="5">
    <location>
        <begin position="407"/>
        <end position="424"/>
    </location>
</feature>
<feature type="domain" description="O-antigen ligase-related" evidence="6">
    <location>
        <begin position="227"/>
        <end position="365"/>
    </location>
</feature>
<protein>
    <submittedName>
        <fullName evidence="7">Inorganic carbon transporter/0-antigen polymerase family protein</fullName>
    </submittedName>
</protein>
<keyword evidence="4 5" id="KW-0472">Membrane</keyword>
<feature type="transmembrane region" description="Helical" evidence="5">
    <location>
        <begin position="226"/>
        <end position="256"/>
    </location>
</feature>
<gene>
    <name evidence="7" type="ORF">UT12_C0012G0015</name>
</gene>
<dbReference type="PANTHER" id="PTHR37422:SF13">
    <property type="entry name" value="LIPOPOLYSACCHARIDE BIOSYNTHESIS PROTEIN PA4999-RELATED"/>
    <property type="match status" value="1"/>
</dbReference>
<feature type="transmembrane region" description="Helical" evidence="5">
    <location>
        <begin position="116"/>
        <end position="139"/>
    </location>
</feature>
<organism evidence="7 8">
    <name type="scientific">Candidatus Curtissbacteria bacterium GW2011_GWC2_38_9</name>
    <dbReference type="NCBI Taxonomy" id="1618414"/>
    <lineage>
        <taxon>Bacteria</taxon>
        <taxon>Candidatus Curtissiibacteriota</taxon>
    </lineage>
</organism>
<feature type="transmembrane region" description="Helical" evidence="5">
    <location>
        <begin position="196"/>
        <end position="214"/>
    </location>
</feature>
<keyword evidence="2 5" id="KW-0812">Transmembrane</keyword>
<feature type="transmembrane region" description="Helical" evidence="5">
    <location>
        <begin position="384"/>
        <end position="401"/>
    </location>
</feature>
<comment type="caution">
    <text evidence="7">The sequence shown here is derived from an EMBL/GenBank/DDBJ whole genome shotgun (WGS) entry which is preliminary data.</text>
</comment>
<keyword evidence="3 5" id="KW-1133">Transmembrane helix</keyword>
<name>A0A0G0NUF4_9BACT</name>